<feature type="transmembrane region" description="Helical" evidence="1">
    <location>
        <begin position="35"/>
        <end position="64"/>
    </location>
</feature>
<evidence type="ECO:0000259" key="2">
    <source>
        <dbReference type="PROSITE" id="PS50076"/>
    </source>
</evidence>
<evidence type="ECO:0000256" key="1">
    <source>
        <dbReference type="SAM" id="Phobius"/>
    </source>
</evidence>
<evidence type="ECO:0000313" key="3">
    <source>
        <dbReference type="EMBL" id="ABZ06625.1"/>
    </source>
</evidence>
<gene>
    <name evidence="3" type="ORF">ALOHA_HF4000133G03ctg1g30</name>
</gene>
<sequence length="171" mass="19431">MNLVFLGIIIFIVVVIVLSYLGKSDPKKISKGIRYIIIFFSVILGLILILAGRFLFAIPLFFLILPIIKLKSGISILKALQLFRLIYILRQQGRYSFRSGANTTSSSNLTIEEAYSILGLKRGCTKTELNKNFSKIMEKLHPDKNKDFDATRLAQITSEARDKILKEDFKN</sequence>
<keyword evidence="1" id="KW-1133">Transmembrane helix</keyword>
<reference evidence="3" key="1">
    <citation type="journal article" date="2008" name="ISME J.">
        <title>Genomic patterns of recombination, clonal divergence and environment in marine microbial populations.</title>
        <authorList>
            <person name="Konstantinidis K.T."/>
            <person name="Delong E.F."/>
        </authorList>
    </citation>
    <scope>NUCLEOTIDE SEQUENCE</scope>
</reference>
<name>B3T216_9ZZZZ</name>
<feature type="transmembrane region" description="Helical" evidence="1">
    <location>
        <begin position="6"/>
        <end position="23"/>
    </location>
</feature>
<dbReference type="PROSITE" id="PS50076">
    <property type="entry name" value="DNAJ_2"/>
    <property type="match status" value="1"/>
</dbReference>
<organism evidence="3">
    <name type="scientific">uncultured marine microorganism HF4000_133G03</name>
    <dbReference type="NCBI Taxonomy" id="455521"/>
    <lineage>
        <taxon>unclassified sequences</taxon>
        <taxon>environmental samples</taxon>
    </lineage>
</organism>
<dbReference type="AlphaFoldDB" id="B3T216"/>
<keyword evidence="1" id="KW-0812">Transmembrane</keyword>
<accession>B3T216</accession>
<dbReference type="SUPFAM" id="SSF46565">
    <property type="entry name" value="Chaperone J-domain"/>
    <property type="match status" value="1"/>
</dbReference>
<dbReference type="EMBL" id="EU016580">
    <property type="protein sequence ID" value="ABZ06625.1"/>
    <property type="molecule type" value="Genomic_DNA"/>
</dbReference>
<dbReference type="Pfam" id="PF00226">
    <property type="entry name" value="DnaJ"/>
    <property type="match status" value="1"/>
</dbReference>
<dbReference type="SMART" id="SM00271">
    <property type="entry name" value="DnaJ"/>
    <property type="match status" value="1"/>
</dbReference>
<dbReference type="InterPro" id="IPR036869">
    <property type="entry name" value="J_dom_sf"/>
</dbReference>
<dbReference type="Gene3D" id="1.10.287.110">
    <property type="entry name" value="DnaJ domain"/>
    <property type="match status" value="1"/>
</dbReference>
<feature type="domain" description="J" evidence="2">
    <location>
        <begin position="113"/>
        <end position="171"/>
    </location>
</feature>
<proteinExistence type="predicted"/>
<protein>
    <submittedName>
        <fullName evidence="3">Putative DnaJ domain protein</fullName>
    </submittedName>
</protein>
<dbReference type="CDD" id="cd06257">
    <property type="entry name" value="DnaJ"/>
    <property type="match status" value="1"/>
</dbReference>
<keyword evidence="1" id="KW-0472">Membrane</keyword>
<dbReference type="InterPro" id="IPR001623">
    <property type="entry name" value="DnaJ_domain"/>
</dbReference>